<dbReference type="NCBIfam" id="TIGR02729">
    <property type="entry name" value="Obg_CgtA"/>
    <property type="match status" value="1"/>
</dbReference>
<evidence type="ECO:0000259" key="9">
    <source>
        <dbReference type="PROSITE" id="PS51883"/>
    </source>
</evidence>
<dbReference type="GO" id="GO:0042254">
    <property type="term" value="P:ribosome biogenesis"/>
    <property type="evidence" value="ECO:0007669"/>
    <property type="project" value="UniProtKB-UniRule"/>
</dbReference>
<evidence type="ECO:0000259" key="8">
    <source>
        <dbReference type="PROSITE" id="PS51710"/>
    </source>
</evidence>
<accession>A0A1F5NMR5</accession>
<dbReference type="InterPro" id="IPR006073">
    <property type="entry name" value="GTP-bd"/>
</dbReference>
<evidence type="ECO:0000256" key="5">
    <source>
        <dbReference type="ARBA" id="ARBA00022842"/>
    </source>
</evidence>
<comment type="subunit">
    <text evidence="7">Monomer.</text>
</comment>
<keyword evidence="5 7" id="KW-0460">Magnesium</keyword>
<dbReference type="InterPro" id="IPR045086">
    <property type="entry name" value="OBG_GTPase"/>
</dbReference>
<feature type="binding site" evidence="7">
    <location>
        <begin position="162"/>
        <end position="169"/>
    </location>
    <ligand>
        <name>GTP</name>
        <dbReference type="ChEBI" id="CHEBI:37565"/>
    </ligand>
</feature>
<comment type="function">
    <text evidence="7">An essential GTPase which binds GTP, GDP and possibly (p)ppGpp with moderate affinity, with high nucleotide exchange rates and a fairly low GTP hydrolysis rate. Plays a role in control of the cell cycle, stress response, ribosome biogenesis and in those bacteria that undergo differentiation, in morphogenesis control.</text>
</comment>
<keyword evidence="4 7" id="KW-0378">Hydrolase</keyword>
<dbReference type="CDD" id="cd01898">
    <property type="entry name" value="Obg"/>
    <property type="match status" value="1"/>
</dbReference>
<organism evidence="10 11">
    <name type="scientific">Candidatus Doudnabacteria bacterium RIFCSPHIGHO2_01_FULL_46_14</name>
    <dbReference type="NCBI Taxonomy" id="1817824"/>
    <lineage>
        <taxon>Bacteria</taxon>
        <taxon>Candidatus Doudnaibacteriota</taxon>
    </lineage>
</organism>
<dbReference type="HAMAP" id="MF_01454">
    <property type="entry name" value="GTPase_Obg"/>
    <property type="match status" value="1"/>
</dbReference>
<dbReference type="GO" id="GO:0005525">
    <property type="term" value="F:GTP binding"/>
    <property type="evidence" value="ECO:0007669"/>
    <property type="project" value="UniProtKB-UniRule"/>
</dbReference>
<feature type="binding site" evidence="7">
    <location>
        <begin position="204"/>
        <end position="207"/>
    </location>
    <ligand>
        <name>GTP</name>
        <dbReference type="ChEBI" id="CHEBI:37565"/>
    </ligand>
</feature>
<evidence type="ECO:0000256" key="7">
    <source>
        <dbReference type="HAMAP-Rule" id="MF_01454"/>
    </source>
</evidence>
<name>A0A1F5NMR5_9BACT</name>
<dbReference type="PROSITE" id="PS00905">
    <property type="entry name" value="GTP1_OBG"/>
    <property type="match status" value="1"/>
</dbReference>
<dbReference type="PROSITE" id="PS51710">
    <property type="entry name" value="G_OBG"/>
    <property type="match status" value="1"/>
</dbReference>
<dbReference type="Proteomes" id="UP000176864">
    <property type="component" value="Unassembled WGS sequence"/>
</dbReference>
<evidence type="ECO:0000313" key="10">
    <source>
        <dbReference type="EMBL" id="OGE78975.1"/>
    </source>
</evidence>
<keyword evidence="3 7" id="KW-0547">Nucleotide-binding</keyword>
<gene>
    <name evidence="7" type="primary">obg</name>
    <name evidence="10" type="ORF">A2751_00735</name>
</gene>
<keyword evidence="6 7" id="KW-0342">GTP-binding</keyword>
<dbReference type="GO" id="GO:0000287">
    <property type="term" value="F:magnesium ion binding"/>
    <property type="evidence" value="ECO:0007669"/>
    <property type="project" value="InterPro"/>
</dbReference>
<feature type="binding site" evidence="7">
    <location>
        <position position="189"/>
    </location>
    <ligand>
        <name>Mg(2+)</name>
        <dbReference type="ChEBI" id="CHEBI:18420"/>
    </ligand>
</feature>
<feature type="binding site" evidence="7">
    <location>
        <begin position="299"/>
        <end position="301"/>
    </location>
    <ligand>
        <name>GTP</name>
        <dbReference type="ChEBI" id="CHEBI:37565"/>
    </ligand>
</feature>
<dbReference type="GO" id="GO:0003924">
    <property type="term" value="F:GTPase activity"/>
    <property type="evidence" value="ECO:0007669"/>
    <property type="project" value="UniProtKB-UniRule"/>
</dbReference>
<dbReference type="Pfam" id="PF01926">
    <property type="entry name" value="MMR_HSR1"/>
    <property type="match status" value="1"/>
</dbReference>
<dbReference type="GO" id="GO:0005737">
    <property type="term" value="C:cytoplasm"/>
    <property type="evidence" value="ECO:0007669"/>
    <property type="project" value="UniProtKB-SubCell"/>
</dbReference>
<dbReference type="PANTHER" id="PTHR11702">
    <property type="entry name" value="DEVELOPMENTALLY REGULATED GTP-BINDING PROTEIN-RELATED"/>
    <property type="match status" value="1"/>
</dbReference>
<proteinExistence type="inferred from homology"/>
<dbReference type="InterPro" id="IPR006074">
    <property type="entry name" value="GTP1-OBG_CS"/>
</dbReference>
<evidence type="ECO:0000256" key="3">
    <source>
        <dbReference type="ARBA" id="ARBA00022741"/>
    </source>
</evidence>
<dbReference type="InterPro" id="IPR027417">
    <property type="entry name" value="P-loop_NTPase"/>
</dbReference>
<dbReference type="Pfam" id="PF01018">
    <property type="entry name" value="GTP1_OBG"/>
    <property type="match status" value="1"/>
</dbReference>
<reference evidence="10 11" key="1">
    <citation type="journal article" date="2016" name="Nat. Commun.">
        <title>Thousands of microbial genomes shed light on interconnected biogeochemical processes in an aquifer system.</title>
        <authorList>
            <person name="Anantharaman K."/>
            <person name="Brown C.T."/>
            <person name="Hug L.A."/>
            <person name="Sharon I."/>
            <person name="Castelle C.J."/>
            <person name="Probst A.J."/>
            <person name="Thomas B.C."/>
            <person name="Singh A."/>
            <person name="Wilkins M.J."/>
            <person name="Karaoz U."/>
            <person name="Brodie E.L."/>
            <person name="Williams K.H."/>
            <person name="Hubbard S.S."/>
            <person name="Banfield J.F."/>
        </authorList>
    </citation>
    <scope>NUCLEOTIDE SEQUENCE [LARGE SCALE GENOMIC DNA]</scope>
</reference>
<evidence type="ECO:0000256" key="2">
    <source>
        <dbReference type="ARBA" id="ARBA00022490"/>
    </source>
</evidence>
<dbReference type="InterPro" id="IPR014100">
    <property type="entry name" value="GTP-bd_Obg/CgtA"/>
</dbReference>
<dbReference type="Gene3D" id="3.40.50.300">
    <property type="entry name" value="P-loop containing nucleotide triphosphate hydrolases"/>
    <property type="match status" value="1"/>
</dbReference>
<dbReference type="PIRSF" id="PIRSF002401">
    <property type="entry name" value="GTP_bd_Obg/CgtA"/>
    <property type="match status" value="1"/>
</dbReference>
<comment type="caution">
    <text evidence="10">The sequence shown here is derived from an EMBL/GenBank/DDBJ whole genome shotgun (WGS) entry which is preliminary data.</text>
</comment>
<feature type="domain" description="OBG-type G" evidence="8">
    <location>
        <begin position="156"/>
        <end position="318"/>
    </location>
</feature>
<evidence type="ECO:0000313" key="11">
    <source>
        <dbReference type="Proteomes" id="UP000176864"/>
    </source>
</evidence>
<dbReference type="NCBIfam" id="NF008956">
    <property type="entry name" value="PRK12299.1"/>
    <property type="match status" value="1"/>
</dbReference>
<feature type="binding site" evidence="7">
    <location>
        <position position="169"/>
    </location>
    <ligand>
        <name>Mg(2+)</name>
        <dbReference type="ChEBI" id="CHEBI:18420"/>
    </ligand>
</feature>
<protein>
    <recommendedName>
        <fullName evidence="7">GTPase Obg</fullName>
        <ecNumber evidence="7">3.6.5.-</ecNumber>
    </recommendedName>
    <alternativeName>
        <fullName evidence="7">GTP-binding protein Obg</fullName>
    </alternativeName>
</protein>
<dbReference type="InterPro" id="IPR006169">
    <property type="entry name" value="GTP1_OBG_dom"/>
</dbReference>
<feature type="domain" description="Obg" evidence="9">
    <location>
        <begin position="1"/>
        <end position="155"/>
    </location>
</feature>
<dbReference type="EMBL" id="MFEK01000010">
    <property type="protein sequence ID" value="OGE78975.1"/>
    <property type="molecule type" value="Genomic_DNA"/>
</dbReference>
<dbReference type="SUPFAM" id="SSF82051">
    <property type="entry name" value="Obg GTP-binding protein N-terminal domain"/>
    <property type="match status" value="1"/>
</dbReference>
<keyword evidence="2 7" id="KW-0963">Cytoplasm</keyword>
<dbReference type="Gene3D" id="2.70.210.12">
    <property type="entry name" value="GTP1/OBG domain"/>
    <property type="match status" value="1"/>
</dbReference>
<evidence type="ECO:0000256" key="4">
    <source>
        <dbReference type="ARBA" id="ARBA00022801"/>
    </source>
</evidence>
<keyword evidence="7" id="KW-0479">Metal-binding</keyword>
<dbReference type="SUPFAM" id="SSF52540">
    <property type="entry name" value="P-loop containing nucleoside triphosphate hydrolases"/>
    <property type="match status" value="1"/>
</dbReference>
<dbReference type="PROSITE" id="PS51883">
    <property type="entry name" value="OBG"/>
    <property type="match status" value="1"/>
</dbReference>
<dbReference type="PANTHER" id="PTHR11702:SF31">
    <property type="entry name" value="MITOCHONDRIAL RIBOSOME-ASSOCIATED GTPASE 2"/>
    <property type="match status" value="1"/>
</dbReference>
<comment type="cofactor">
    <cofactor evidence="7">
        <name>Mg(2+)</name>
        <dbReference type="ChEBI" id="CHEBI:18420"/>
    </cofactor>
</comment>
<comment type="similarity">
    <text evidence="1 7">Belongs to the TRAFAC class OBG-HflX-like GTPase superfamily. OBG GTPase family.</text>
</comment>
<dbReference type="STRING" id="1817824.A2751_00735"/>
<feature type="binding site" evidence="7">
    <location>
        <begin position="271"/>
        <end position="274"/>
    </location>
    <ligand>
        <name>GTP</name>
        <dbReference type="ChEBI" id="CHEBI:37565"/>
    </ligand>
</feature>
<comment type="subcellular location">
    <subcellularLocation>
        <location evidence="7">Cytoplasm</location>
    </subcellularLocation>
</comment>
<dbReference type="AlphaFoldDB" id="A0A1F5NMR5"/>
<dbReference type="FunFam" id="2.70.210.12:FF:000001">
    <property type="entry name" value="GTPase Obg"/>
    <property type="match status" value="1"/>
</dbReference>
<evidence type="ECO:0000256" key="1">
    <source>
        <dbReference type="ARBA" id="ARBA00007699"/>
    </source>
</evidence>
<dbReference type="PRINTS" id="PR00326">
    <property type="entry name" value="GTP1OBG"/>
</dbReference>
<dbReference type="EC" id="3.6.5.-" evidence="7"/>
<feature type="binding site" evidence="7">
    <location>
        <begin position="187"/>
        <end position="191"/>
    </location>
    <ligand>
        <name>GTP</name>
        <dbReference type="ChEBI" id="CHEBI:37565"/>
    </ligand>
</feature>
<dbReference type="InterPro" id="IPR036726">
    <property type="entry name" value="GTP1_OBG_dom_sf"/>
</dbReference>
<sequence length="320" mass="34926">MLIDDITIEISSGAGGRGAVAFNNAKMERGPAGGNGGRGGNVFIEGVSDLSALNRLRFKKKFQAENGQDGRAQFSDGTTGKDFTLQVPVGTVIHNLKTGTKHEVIKVGEKTLWAKGGKGGKGNFLFRSGRNVSPTQFQFGQPGESAKLRLELKMIADVGFVGLPNVGKSSLLNELTASKSKVANYHFTTLEPNLGVYYTLILADIPGLIEGASTGKGLGIKFLKHVERTKILFHFISAEAKDPTRDYKTIRKELGAYEKALLKKPEHLFISKSDVLPAKDLKKLILKLKKLNPKVLLISIYDFDSIEKVKKILNNIMKQK</sequence>
<evidence type="ECO:0000256" key="6">
    <source>
        <dbReference type="ARBA" id="ARBA00023134"/>
    </source>
</evidence>
<dbReference type="InterPro" id="IPR031167">
    <property type="entry name" value="G_OBG"/>
</dbReference>